<feature type="transmembrane region" description="Helical" evidence="1">
    <location>
        <begin position="28"/>
        <end position="48"/>
    </location>
</feature>
<name>A0A412RKJ8_9FIRM</name>
<organism evidence="3 4">
    <name type="scientific">Agathobacter rectalis</name>
    <dbReference type="NCBI Taxonomy" id="39491"/>
    <lineage>
        <taxon>Bacteria</taxon>
        <taxon>Bacillati</taxon>
        <taxon>Bacillota</taxon>
        <taxon>Clostridia</taxon>
        <taxon>Lachnospirales</taxon>
        <taxon>Lachnospiraceae</taxon>
        <taxon>Agathobacter</taxon>
    </lineage>
</organism>
<evidence type="ECO:0000256" key="1">
    <source>
        <dbReference type="SAM" id="Phobius"/>
    </source>
</evidence>
<comment type="caution">
    <text evidence="3">The sequence shown here is derived from an EMBL/GenBank/DDBJ whole genome shotgun (WGS) entry which is preliminary data.</text>
</comment>
<evidence type="ECO:0000259" key="2">
    <source>
        <dbReference type="Pfam" id="PF02698"/>
    </source>
</evidence>
<dbReference type="CDD" id="cd06259">
    <property type="entry name" value="YdcF-like"/>
    <property type="match status" value="1"/>
</dbReference>
<protein>
    <submittedName>
        <fullName evidence="3">YdcF family protein</fullName>
    </submittedName>
</protein>
<evidence type="ECO:0000313" key="4">
    <source>
        <dbReference type="Proteomes" id="UP000283765"/>
    </source>
</evidence>
<feature type="domain" description="DUF218" evidence="2">
    <location>
        <begin position="172"/>
        <end position="313"/>
    </location>
</feature>
<keyword evidence="1" id="KW-1133">Transmembrane helix</keyword>
<feature type="transmembrane region" description="Helical" evidence="1">
    <location>
        <begin position="6"/>
        <end position="21"/>
    </location>
</feature>
<feature type="transmembrane region" description="Helical" evidence="1">
    <location>
        <begin position="136"/>
        <end position="163"/>
    </location>
</feature>
<dbReference type="Gene3D" id="3.40.50.620">
    <property type="entry name" value="HUPs"/>
    <property type="match status" value="1"/>
</dbReference>
<dbReference type="EMBL" id="QRXR01000015">
    <property type="protein sequence ID" value="RGU23045.1"/>
    <property type="molecule type" value="Genomic_DNA"/>
</dbReference>
<feature type="transmembrane region" description="Helical" evidence="1">
    <location>
        <begin position="105"/>
        <end position="124"/>
    </location>
</feature>
<dbReference type="PANTHER" id="PTHR30336:SF4">
    <property type="entry name" value="ENVELOPE BIOGENESIS FACTOR ELYC"/>
    <property type="match status" value="1"/>
</dbReference>
<gene>
    <name evidence="3" type="ORF">DWW89_10050</name>
</gene>
<dbReference type="GO" id="GO:0005886">
    <property type="term" value="C:plasma membrane"/>
    <property type="evidence" value="ECO:0007669"/>
    <property type="project" value="TreeGrafter"/>
</dbReference>
<dbReference type="InterPro" id="IPR014729">
    <property type="entry name" value="Rossmann-like_a/b/a_fold"/>
</dbReference>
<dbReference type="GO" id="GO:0043164">
    <property type="term" value="P:Gram-negative-bacterium-type cell wall biogenesis"/>
    <property type="evidence" value="ECO:0007669"/>
    <property type="project" value="TreeGrafter"/>
</dbReference>
<sequence length="343" mass="38338">MCEISFVIFLISALVYVGIMIHDPRTLWSGFSFFWMLALFAMFLFFTVSQYSEQLASHDWIVGILIALFVAAVGCVLAFPVLLIIMFFVEGIKLLRHEGVKPTNLLSMLFAILLYAYLAIWPRIGNLTENTLGTAIYAIISFSAIYILALMAMYSFSAILNLIHLKKNRKADYIIVLGSGIIGTKVTPLLAARIEKGMDLLSANPNAMLIMSGGQGPGEDMPESEAMAAYAVDKGVDKRRIITETKSVSTQENLLFSRRLMEKENPKIVIITTAYHVFRALLLAKQQGIKCVGYGAKTKWYFTLNALLREFVGYLRLTWKKHTLVVGMVSAIVIVAKLVVWLK</sequence>
<accession>A0A412RKJ8</accession>
<dbReference type="Pfam" id="PF02698">
    <property type="entry name" value="DUF218"/>
    <property type="match status" value="1"/>
</dbReference>
<feature type="transmembrane region" description="Helical" evidence="1">
    <location>
        <begin position="60"/>
        <end position="89"/>
    </location>
</feature>
<keyword evidence="1" id="KW-0812">Transmembrane</keyword>
<dbReference type="Proteomes" id="UP000283765">
    <property type="component" value="Unassembled WGS sequence"/>
</dbReference>
<evidence type="ECO:0000313" key="3">
    <source>
        <dbReference type="EMBL" id="RGU23045.1"/>
    </source>
</evidence>
<feature type="transmembrane region" description="Helical" evidence="1">
    <location>
        <begin position="324"/>
        <end position="342"/>
    </location>
</feature>
<dbReference type="RefSeq" id="WP_117994146.1">
    <property type="nucleotide sequence ID" value="NZ_QRXR01000015.1"/>
</dbReference>
<keyword evidence="1" id="KW-0472">Membrane</keyword>
<dbReference type="AlphaFoldDB" id="A0A412RKJ8"/>
<dbReference type="GO" id="GO:0000270">
    <property type="term" value="P:peptidoglycan metabolic process"/>
    <property type="evidence" value="ECO:0007669"/>
    <property type="project" value="TreeGrafter"/>
</dbReference>
<proteinExistence type="predicted"/>
<reference evidence="3 4" key="1">
    <citation type="submission" date="2018-08" db="EMBL/GenBank/DDBJ databases">
        <title>A genome reference for cultivated species of the human gut microbiota.</title>
        <authorList>
            <person name="Zou Y."/>
            <person name="Xue W."/>
            <person name="Luo G."/>
        </authorList>
    </citation>
    <scope>NUCLEOTIDE SEQUENCE [LARGE SCALE GENOMIC DNA]</scope>
    <source>
        <strain evidence="3 4">AF17-27</strain>
    </source>
</reference>
<dbReference type="PANTHER" id="PTHR30336">
    <property type="entry name" value="INNER MEMBRANE PROTEIN, PROBABLE PERMEASE"/>
    <property type="match status" value="1"/>
</dbReference>
<dbReference type="InterPro" id="IPR051599">
    <property type="entry name" value="Cell_Envelope_Assoc"/>
</dbReference>
<dbReference type="InterPro" id="IPR003848">
    <property type="entry name" value="DUF218"/>
</dbReference>